<dbReference type="InterPro" id="IPR015797">
    <property type="entry name" value="NUDIX_hydrolase-like_dom_sf"/>
</dbReference>
<evidence type="ECO:0000256" key="2">
    <source>
        <dbReference type="RuleBase" id="RU003476"/>
    </source>
</evidence>
<protein>
    <submittedName>
        <fullName evidence="4">Nudix hydrolase</fullName>
    </submittedName>
</protein>
<dbReference type="Gene3D" id="3.90.79.10">
    <property type="entry name" value="Nucleoside Triphosphate Pyrophosphohydrolase"/>
    <property type="match status" value="1"/>
</dbReference>
<dbReference type="FunFam" id="3.90.79.10:FF:000060">
    <property type="entry name" value="Nudix hydrolase 1"/>
    <property type="match status" value="1"/>
</dbReference>
<comment type="similarity">
    <text evidence="2">Belongs to the Nudix hydrolase family.</text>
</comment>
<dbReference type="CDD" id="cd04678">
    <property type="entry name" value="NUDIX_MTH2_Nudt15"/>
    <property type="match status" value="1"/>
</dbReference>
<comment type="caution">
    <text evidence="4">The sequence shown here is derived from an EMBL/GenBank/DDBJ whole genome shotgun (WGS) entry which is preliminary data.</text>
</comment>
<dbReference type="Proteomes" id="UP000469558">
    <property type="component" value="Unassembled WGS sequence"/>
</dbReference>
<organism evidence="4 5">
    <name type="scientific">Lachnellula suecica</name>
    <dbReference type="NCBI Taxonomy" id="602035"/>
    <lineage>
        <taxon>Eukaryota</taxon>
        <taxon>Fungi</taxon>
        <taxon>Dikarya</taxon>
        <taxon>Ascomycota</taxon>
        <taxon>Pezizomycotina</taxon>
        <taxon>Leotiomycetes</taxon>
        <taxon>Helotiales</taxon>
        <taxon>Lachnaceae</taxon>
        <taxon>Lachnellula</taxon>
    </lineage>
</organism>
<dbReference type="PROSITE" id="PS00893">
    <property type="entry name" value="NUDIX_BOX"/>
    <property type="match status" value="1"/>
</dbReference>
<gene>
    <name evidence="4" type="primary">NUDT1</name>
    <name evidence="4" type="ORF">LSUE1_G005538</name>
</gene>
<evidence type="ECO:0000313" key="4">
    <source>
        <dbReference type="EMBL" id="TVY73435.1"/>
    </source>
</evidence>
<keyword evidence="5" id="KW-1185">Reference proteome</keyword>
<sequence>MASAPGPHVRVGVGAFILKSAQEPASNPQFLIGKRINSHGGGTFALPGGHLEFGESPEECAVREIMEETGLKVTNVRFLTATNDYMPADSRHYITLWVACVRETDEHEPQVVEPDKCEGWEWQGWEDFKGWVEGYGEASEKKLFSPMLNLIAQRPGVIPALT</sequence>
<dbReference type="PANTHER" id="PTHR16099:SF5">
    <property type="entry name" value="NUCLEOTIDE TRIPHOSPHATE DIPHOSPHATASE NUDT15"/>
    <property type="match status" value="1"/>
</dbReference>
<dbReference type="InterPro" id="IPR020476">
    <property type="entry name" value="Nudix_hydrolase"/>
</dbReference>
<reference evidence="4 5" key="1">
    <citation type="submission" date="2018-05" db="EMBL/GenBank/DDBJ databases">
        <title>Genome sequencing and assembly of the regulated plant pathogen Lachnellula willkommii and related sister species for the development of diagnostic species identification markers.</title>
        <authorList>
            <person name="Giroux E."/>
            <person name="Bilodeau G."/>
        </authorList>
    </citation>
    <scope>NUCLEOTIDE SEQUENCE [LARGE SCALE GENOMIC DNA]</scope>
    <source>
        <strain evidence="4 5">CBS 268.59</strain>
    </source>
</reference>
<name>A0A8T9C1V4_9HELO</name>
<dbReference type="InterPro" id="IPR020084">
    <property type="entry name" value="NUDIX_hydrolase_CS"/>
</dbReference>
<dbReference type="AlphaFoldDB" id="A0A8T9C1V4"/>
<dbReference type="GO" id="GO:0035539">
    <property type="term" value="F:8-oxo-7,8-dihydrodeoxyguanosine triphosphate pyrophosphatase activity"/>
    <property type="evidence" value="ECO:0007669"/>
    <property type="project" value="TreeGrafter"/>
</dbReference>
<dbReference type="InterPro" id="IPR000086">
    <property type="entry name" value="NUDIX_hydrolase_dom"/>
</dbReference>
<dbReference type="PROSITE" id="PS51462">
    <property type="entry name" value="NUDIX"/>
    <property type="match status" value="1"/>
</dbReference>
<evidence type="ECO:0000259" key="3">
    <source>
        <dbReference type="PROSITE" id="PS51462"/>
    </source>
</evidence>
<keyword evidence="1 2" id="KW-0378">Hydrolase</keyword>
<dbReference type="Pfam" id="PF00293">
    <property type="entry name" value="NUDIX"/>
    <property type="match status" value="1"/>
</dbReference>
<proteinExistence type="inferred from homology"/>
<dbReference type="PANTHER" id="PTHR16099">
    <property type="entry name" value="8-OXO-DGTP DIPHOSPHATES NUDT15"/>
    <property type="match status" value="1"/>
</dbReference>
<dbReference type="GO" id="GO:0005829">
    <property type="term" value="C:cytosol"/>
    <property type="evidence" value="ECO:0007669"/>
    <property type="project" value="TreeGrafter"/>
</dbReference>
<evidence type="ECO:0000256" key="1">
    <source>
        <dbReference type="ARBA" id="ARBA00022801"/>
    </source>
</evidence>
<dbReference type="SUPFAM" id="SSF55811">
    <property type="entry name" value="Nudix"/>
    <property type="match status" value="1"/>
</dbReference>
<accession>A0A8T9C1V4</accession>
<dbReference type="PRINTS" id="PR00502">
    <property type="entry name" value="NUDIXFAMILY"/>
</dbReference>
<feature type="domain" description="Nudix hydrolase" evidence="3">
    <location>
        <begin position="8"/>
        <end position="150"/>
    </location>
</feature>
<dbReference type="OrthoDB" id="447842at2759"/>
<dbReference type="EMBL" id="QGMK01001080">
    <property type="protein sequence ID" value="TVY73435.1"/>
    <property type="molecule type" value="Genomic_DNA"/>
</dbReference>
<evidence type="ECO:0000313" key="5">
    <source>
        <dbReference type="Proteomes" id="UP000469558"/>
    </source>
</evidence>
<dbReference type="GO" id="GO:0006203">
    <property type="term" value="P:dGTP catabolic process"/>
    <property type="evidence" value="ECO:0007669"/>
    <property type="project" value="TreeGrafter"/>
</dbReference>